<comment type="pathway">
    <text evidence="2">Glycan metabolism; L-arabinan degradation.</text>
</comment>
<dbReference type="InterPro" id="IPR051563">
    <property type="entry name" value="Glycosyl_Hydrolase_51"/>
</dbReference>
<dbReference type="GO" id="GO:0046556">
    <property type="term" value="F:alpha-L-arabinofuranosidase activity"/>
    <property type="evidence" value="ECO:0007669"/>
    <property type="project" value="UniProtKB-EC"/>
</dbReference>
<dbReference type="EMBL" id="SGPK01000059">
    <property type="protein sequence ID" value="THH09564.1"/>
    <property type="molecule type" value="Genomic_DNA"/>
</dbReference>
<keyword evidence="6" id="KW-0378">Hydrolase</keyword>
<dbReference type="InterPro" id="IPR010720">
    <property type="entry name" value="Alpha-L-AF_C"/>
</dbReference>
<organism evidence="9 10">
    <name type="scientific">Phellinidium pouzarii</name>
    <dbReference type="NCBI Taxonomy" id="167371"/>
    <lineage>
        <taxon>Eukaryota</taxon>
        <taxon>Fungi</taxon>
        <taxon>Dikarya</taxon>
        <taxon>Basidiomycota</taxon>
        <taxon>Agaricomycotina</taxon>
        <taxon>Agaricomycetes</taxon>
        <taxon>Hymenochaetales</taxon>
        <taxon>Hymenochaetaceae</taxon>
        <taxon>Phellinidium</taxon>
    </lineage>
</organism>
<accession>A0A4S4LCR5</accession>
<comment type="catalytic activity">
    <reaction evidence="1">
        <text>Hydrolysis of terminal non-reducing alpha-L-arabinofuranoside residues in alpha-L-arabinosides.</text>
        <dbReference type="EC" id="3.2.1.55"/>
    </reaction>
</comment>
<feature type="domain" description="Alpha-L-arabinofuranosidase C-terminal" evidence="8">
    <location>
        <begin position="438"/>
        <end position="629"/>
    </location>
</feature>
<dbReference type="InterPro" id="IPR013780">
    <property type="entry name" value="Glyco_hydro_b"/>
</dbReference>
<dbReference type="PANTHER" id="PTHR31776">
    <property type="entry name" value="ALPHA-L-ARABINOFURANOSIDASE 1"/>
    <property type="match status" value="1"/>
</dbReference>
<evidence type="ECO:0000256" key="2">
    <source>
        <dbReference type="ARBA" id="ARBA00004834"/>
    </source>
</evidence>
<dbReference type="InterPro" id="IPR055235">
    <property type="entry name" value="ASD1_cat"/>
</dbReference>
<dbReference type="SUPFAM" id="SSF51445">
    <property type="entry name" value="(Trans)glycosidases"/>
    <property type="match status" value="1"/>
</dbReference>
<dbReference type="UniPathway" id="UPA00667"/>
<name>A0A4S4LCR5_9AGAM</name>
<dbReference type="GO" id="GO:0031222">
    <property type="term" value="P:arabinan catabolic process"/>
    <property type="evidence" value="ECO:0007669"/>
    <property type="project" value="UniProtKB-UniPathway"/>
</dbReference>
<dbReference type="Proteomes" id="UP000308199">
    <property type="component" value="Unassembled WGS sequence"/>
</dbReference>
<dbReference type="SMART" id="SM00813">
    <property type="entry name" value="Alpha-L-AF_C"/>
    <property type="match status" value="1"/>
</dbReference>
<evidence type="ECO:0000256" key="4">
    <source>
        <dbReference type="ARBA" id="ARBA00012670"/>
    </source>
</evidence>
<reference evidence="9 10" key="1">
    <citation type="submission" date="2019-02" db="EMBL/GenBank/DDBJ databases">
        <title>Genome sequencing of the rare red list fungi Phellinidium pouzarii.</title>
        <authorList>
            <person name="Buettner E."/>
            <person name="Kellner H."/>
        </authorList>
    </citation>
    <scope>NUCLEOTIDE SEQUENCE [LARGE SCALE GENOMIC DNA]</scope>
    <source>
        <strain evidence="9 10">DSM 108285</strain>
    </source>
</reference>
<evidence type="ECO:0000256" key="7">
    <source>
        <dbReference type="ARBA" id="ARBA00023180"/>
    </source>
</evidence>
<evidence type="ECO:0000259" key="8">
    <source>
        <dbReference type="SMART" id="SM00813"/>
    </source>
</evidence>
<dbReference type="Pfam" id="PF22848">
    <property type="entry name" value="ASD1_dom"/>
    <property type="match status" value="1"/>
</dbReference>
<dbReference type="EC" id="3.2.1.55" evidence="4"/>
<evidence type="ECO:0000256" key="5">
    <source>
        <dbReference type="ARBA" id="ARBA00022729"/>
    </source>
</evidence>
<dbReference type="InterPro" id="IPR017853">
    <property type="entry name" value="GH"/>
</dbReference>
<evidence type="ECO:0000256" key="3">
    <source>
        <dbReference type="ARBA" id="ARBA00007186"/>
    </source>
</evidence>
<keyword evidence="10" id="KW-1185">Reference proteome</keyword>
<sequence>MYSGDGGLYAEMLQNRAFQRVMPGASDALAAWSAVGGAQISVVDSTTPLSSALPNSLQIQVSTNTTEAVGLANSGYFGINVNSSWTYNASFFFKFAEGSTFDGSLTASLVALDGTVLASSSEKVSGAHSTNWTEFSVKLRPSMSGSNTNNSFTVTLDSGKTAIAAGETAFFSMFSLFPPTYKGRENGMRVDIAQALADMKPAFFRFPGGNNLEGQSIEERWIWNNTVGPLVDRPGRLGDWGYINTEQVPLDLKIRIIIIANMYNISGLGLKEYLDFIEDEGMQSIMAVWAGYSFGGTVAEADLATYIQAAIDQINFVIGDPAKSEAAALRASLGHPEPYPLQWIEVGNEDFFAADTYGAYRWQDFVGNLSAEFPHLQFLATTDTFDPILTPTPQLYDIHVYQTPSAFTKRDYNHASDASRESTAWFAENSFIYDGFEGEYAAISTNANDIFGTPADGRFSYPTMSGSAGEAAFMTGLERNADIVFAASYAPLLQSVDDFQWTPNLISFDAGNVYLSTSYYIQKLFSLSKGTEYLPSTLPSTDGVVSWSVTRDTRTHEVFVKVVNTAAAAADLSFELPFHVSAQGSVQMLGGSVASANLSNTPVTPAAVVPQMSSVRVGSTFFYSAPGFSVRMSAERPDVRKNVHAG</sequence>
<dbReference type="Gene3D" id="2.60.40.1180">
    <property type="entry name" value="Golgi alpha-mannosidase II"/>
    <property type="match status" value="1"/>
</dbReference>
<proteinExistence type="inferred from homology"/>
<dbReference type="OrthoDB" id="406864at2759"/>
<dbReference type="AlphaFoldDB" id="A0A4S4LCR5"/>
<comment type="similarity">
    <text evidence="3">Belongs to the glycosyl hydrolase 51 family.</text>
</comment>
<dbReference type="Gene3D" id="3.20.20.80">
    <property type="entry name" value="Glycosidases"/>
    <property type="match status" value="1"/>
</dbReference>
<evidence type="ECO:0000313" key="9">
    <source>
        <dbReference type="EMBL" id="THH09564.1"/>
    </source>
</evidence>
<comment type="caution">
    <text evidence="9">The sequence shown here is derived from an EMBL/GenBank/DDBJ whole genome shotgun (WGS) entry which is preliminary data.</text>
</comment>
<dbReference type="GO" id="GO:0046373">
    <property type="term" value="P:L-arabinose metabolic process"/>
    <property type="evidence" value="ECO:0007669"/>
    <property type="project" value="InterPro"/>
</dbReference>
<protein>
    <recommendedName>
        <fullName evidence="4">non-reducing end alpha-L-arabinofuranosidase</fullName>
        <ecNumber evidence="4">3.2.1.55</ecNumber>
    </recommendedName>
</protein>
<dbReference type="Pfam" id="PF06964">
    <property type="entry name" value="Alpha-L-AF_C"/>
    <property type="match status" value="1"/>
</dbReference>
<gene>
    <name evidence="9" type="ORF">EW145_g1917</name>
</gene>
<keyword evidence="7" id="KW-0325">Glycoprotein</keyword>
<keyword evidence="5" id="KW-0732">Signal</keyword>
<dbReference type="PANTHER" id="PTHR31776:SF0">
    <property type="entry name" value="ALPHA-L-ARABINOFURANOSIDASE 1"/>
    <property type="match status" value="1"/>
</dbReference>
<evidence type="ECO:0000313" key="10">
    <source>
        <dbReference type="Proteomes" id="UP000308199"/>
    </source>
</evidence>
<evidence type="ECO:0000256" key="1">
    <source>
        <dbReference type="ARBA" id="ARBA00001462"/>
    </source>
</evidence>
<evidence type="ECO:0000256" key="6">
    <source>
        <dbReference type="ARBA" id="ARBA00022801"/>
    </source>
</evidence>